<name>A0A150GPZ2_GONPE</name>
<organism evidence="2 3">
    <name type="scientific">Gonium pectorale</name>
    <name type="common">Green alga</name>
    <dbReference type="NCBI Taxonomy" id="33097"/>
    <lineage>
        <taxon>Eukaryota</taxon>
        <taxon>Viridiplantae</taxon>
        <taxon>Chlorophyta</taxon>
        <taxon>core chlorophytes</taxon>
        <taxon>Chlorophyceae</taxon>
        <taxon>CS clade</taxon>
        <taxon>Chlamydomonadales</taxon>
        <taxon>Volvocaceae</taxon>
        <taxon>Gonium</taxon>
    </lineage>
</organism>
<comment type="caution">
    <text evidence="2">The sequence shown here is derived from an EMBL/GenBank/DDBJ whole genome shotgun (WGS) entry which is preliminary data.</text>
</comment>
<feature type="domain" description="BACK" evidence="1">
    <location>
        <begin position="170"/>
        <end position="227"/>
    </location>
</feature>
<dbReference type="AlphaFoldDB" id="A0A150GPZ2"/>
<accession>A0A150GPZ2</accession>
<proteinExistence type="predicted"/>
<protein>
    <recommendedName>
        <fullName evidence="1">BACK domain-containing protein</fullName>
    </recommendedName>
</protein>
<evidence type="ECO:0000313" key="3">
    <source>
        <dbReference type="Proteomes" id="UP000075714"/>
    </source>
</evidence>
<keyword evidence="3" id="KW-1185">Reference proteome</keyword>
<gene>
    <name evidence="2" type="ORF">GPECTOR_11g61</name>
</gene>
<sequence length="478" mass="50433">MVLRVRLKCKEELPHAMAAIRFMYTGEVEAAGFEGLLRTRRLAARLWVEGCVKACDSALLALLGATPPPGGDPFGAVMQLYAHRDLVPGADAEPDGKPSVAALSSAVLGFCRDRLAQHFPPDQADGGSGAQGGGSAAAIAATPASLRPVMVWVFPSAPAVLNNADALKALLRLPARAMAELLSCEAFATDSEDSVLLLLAHWLEANPQAPDPDRRRLVRAVRLVQLSGAFRCALLPELPWLGLGTDEHRFLCAFAAVPPARRSRLAVNFQYDMLGPWYSSAPRPSARSPKGRRLQWSIGREELAASCNVYGVFAAAGPGSGGLVVAGVEWRPRLSYLTCPGYAAAGFFCDLHGRLPAVFGGGSAEQQQRLSWLHCAAAPGPCSLTLRRAPGPGGQEQEALEQSVGEDAVPTIFASFAPPGEEAEEAVNAEEAAVEGEEARAATVSSAQGPVAAPPLVPLSRWRGYLRDGRITGTLALL</sequence>
<dbReference type="InterPro" id="IPR011705">
    <property type="entry name" value="BACK"/>
</dbReference>
<reference evidence="3" key="1">
    <citation type="journal article" date="2016" name="Nat. Commun.">
        <title>The Gonium pectorale genome demonstrates co-option of cell cycle regulation during the evolution of multicellularity.</title>
        <authorList>
            <person name="Hanschen E.R."/>
            <person name="Marriage T.N."/>
            <person name="Ferris P.J."/>
            <person name="Hamaji T."/>
            <person name="Toyoda A."/>
            <person name="Fujiyama A."/>
            <person name="Neme R."/>
            <person name="Noguchi H."/>
            <person name="Minakuchi Y."/>
            <person name="Suzuki M."/>
            <person name="Kawai-Toyooka H."/>
            <person name="Smith D.R."/>
            <person name="Sparks H."/>
            <person name="Anderson J."/>
            <person name="Bakaric R."/>
            <person name="Luria V."/>
            <person name="Karger A."/>
            <person name="Kirschner M.W."/>
            <person name="Durand P.M."/>
            <person name="Michod R.E."/>
            <person name="Nozaki H."/>
            <person name="Olson B.J."/>
        </authorList>
    </citation>
    <scope>NUCLEOTIDE SEQUENCE [LARGE SCALE GENOMIC DNA]</scope>
    <source>
        <strain evidence="3">NIES-2863</strain>
    </source>
</reference>
<dbReference type="Pfam" id="PF07707">
    <property type="entry name" value="BACK"/>
    <property type="match status" value="1"/>
</dbReference>
<evidence type="ECO:0000259" key="1">
    <source>
        <dbReference type="Pfam" id="PF07707"/>
    </source>
</evidence>
<dbReference type="Proteomes" id="UP000075714">
    <property type="component" value="Unassembled WGS sequence"/>
</dbReference>
<dbReference type="EMBL" id="LSYV01000012">
    <property type="protein sequence ID" value="KXZ51936.1"/>
    <property type="molecule type" value="Genomic_DNA"/>
</dbReference>
<evidence type="ECO:0000313" key="2">
    <source>
        <dbReference type="EMBL" id="KXZ51936.1"/>
    </source>
</evidence>
<dbReference type="OrthoDB" id="562366at2759"/>